<dbReference type="InParanoid" id="A0A024FXQ1"/>
<name>A0A024FXQ1_9STRA</name>
<dbReference type="EMBL" id="CAIX01001582">
    <property type="protein sequence ID" value="CCI11692.1"/>
    <property type="molecule type" value="Genomic_DNA"/>
</dbReference>
<evidence type="ECO:0000313" key="1">
    <source>
        <dbReference type="EMBL" id="CCI11692.1"/>
    </source>
</evidence>
<organism evidence="1 2">
    <name type="scientific">Albugo candida</name>
    <dbReference type="NCBI Taxonomy" id="65357"/>
    <lineage>
        <taxon>Eukaryota</taxon>
        <taxon>Sar</taxon>
        <taxon>Stramenopiles</taxon>
        <taxon>Oomycota</taxon>
        <taxon>Peronosporomycetes</taxon>
        <taxon>Albuginales</taxon>
        <taxon>Albuginaceae</taxon>
        <taxon>Albugo</taxon>
    </lineage>
</organism>
<dbReference type="AlphaFoldDB" id="A0A024FXQ1"/>
<proteinExistence type="predicted"/>
<keyword evidence="2" id="KW-1185">Reference proteome</keyword>
<dbReference type="Proteomes" id="UP000053237">
    <property type="component" value="Unassembled WGS sequence"/>
</dbReference>
<comment type="caution">
    <text evidence="1">The sequence shown here is derived from an EMBL/GenBank/DDBJ whole genome shotgun (WGS) entry which is preliminary data.</text>
</comment>
<reference evidence="1 2" key="1">
    <citation type="submission" date="2012-05" db="EMBL/GenBank/DDBJ databases">
        <title>Recombination and specialization in a pathogen metapopulation.</title>
        <authorList>
            <person name="Gardiner A."/>
            <person name="Kemen E."/>
            <person name="Schultz-Larsen T."/>
            <person name="MacLean D."/>
            <person name="Van Oosterhout C."/>
            <person name="Jones J.D.G."/>
        </authorList>
    </citation>
    <scope>NUCLEOTIDE SEQUENCE [LARGE SCALE GENOMIC DNA]</scope>
    <source>
        <strain evidence="1 2">Ac Nc2</strain>
    </source>
</reference>
<sequence>MTIFQVLAIRMCEAHYKVVGTIPFVPEVPKDRPCHCWHPPLPPLNTVSVADQRPDAFPFTSLCCSGIGRIIRGENDSNSMILIIRHSVDKQKKYYQSCMDHREKKTTIPKNHLFLTNSQSSNVWCEKIKKRNRLILSHS</sequence>
<gene>
    <name evidence="1" type="ORF">BN9_133160</name>
</gene>
<accession>A0A024FXQ1</accession>
<protein>
    <submittedName>
        <fullName evidence="1">Uncharacterized protein</fullName>
    </submittedName>
</protein>
<evidence type="ECO:0000313" key="2">
    <source>
        <dbReference type="Proteomes" id="UP000053237"/>
    </source>
</evidence>